<gene>
    <name evidence="7" type="ORF">SCAL_000917</name>
</gene>
<dbReference type="PANTHER" id="PTHR30250:SF27">
    <property type="entry name" value="POLYSACCHARIDE BIOSYNTHESIS PROTEIN"/>
    <property type="match status" value="1"/>
</dbReference>
<name>A0A1F2PAE0_9EURY</name>
<protein>
    <submittedName>
        <fullName evidence="7">Polysaccharide biosynthesis protein</fullName>
    </submittedName>
</protein>
<comment type="subcellular location">
    <subcellularLocation>
        <location evidence="1">Cell membrane</location>
        <topology evidence="1">Multi-pass membrane protein</topology>
    </subcellularLocation>
</comment>
<dbReference type="GO" id="GO:0005886">
    <property type="term" value="C:plasma membrane"/>
    <property type="evidence" value="ECO:0007669"/>
    <property type="project" value="UniProtKB-SubCell"/>
</dbReference>
<evidence type="ECO:0000256" key="6">
    <source>
        <dbReference type="SAM" id="Phobius"/>
    </source>
</evidence>
<feature type="transmembrane region" description="Helical" evidence="6">
    <location>
        <begin position="94"/>
        <end position="115"/>
    </location>
</feature>
<keyword evidence="5 6" id="KW-0472">Membrane</keyword>
<feature type="transmembrane region" description="Helical" evidence="6">
    <location>
        <begin position="135"/>
        <end position="156"/>
    </location>
</feature>
<organism evidence="7 8">
    <name type="scientific">Candidatus Syntropharchaeum caldarium</name>
    <dbReference type="NCBI Taxonomy" id="1838285"/>
    <lineage>
        <taxon>Archaea</taxon>
        <taxon>Methanobacteriati</taxon>
        <taxon>Methanobacteriota</taxon>
        <taxon>Stenosarchaea group</taxon>
        <taxon>Methanomicrobia</taxon>
        <taxon>Methanosarcinales</taxon>
        <taxon>ANME-2 cluster</taxon>
        <taxon>Candidatus Syntropharchaeum</taxon>
    </lineage>
</organism>
<evidence type="ECO:0000313" key="7">
    <source>
        <dbReference type="EMBL" id="OFV68277.1"/>
    </source>
</evidence>
<evidence type="ECO:0000256" key="2">
    <source>
        <dbReference type="ARBA" id="ARBA00022475"/>
    </source>
</evidence>
<keyword evidence="8" id="KW-1185">Reference proteome</keyword>
<evidence type="ECO:0000256" key="3">
    <source>
        <dbReference type="ARBA" id="ARBA00022692"/>
    </source>
</evidence>
<evidence type="ECO:0000313" key="8">
    <source>
        <dbReference type="Proteomes" id="UP000186940"/>
    </source>
</evidence>
<keyword evidence="3 6" id="KW-0812">Transmembrane</keyword>
<dbReference type="InterPro" id="IPR050833">
    <property type="entry name" value="Poly_Biosynth_Transport"/>
</dbReference>
<feature type="transmembrane region" description="Helical" evidence="6">
    <location>
        <begin position="168"/>
        <end position="188"/>
    </location>
</feature>
<dbReference type="InterPro" id="IPR002797">
    <property type="entry name" value="Polysacc_synth"/>
</dbReference>
<reference evidence="7" key="1">
    <citation type="submission" date="2016-05" db="EMBL/GenBank/DDBJ databases">
        <title>Microbial consortia oxidize butane by reversing methanogenesis.</title>
        <authorList>
            <person name="Laso-Perez R."/>
            <person name="Richter M."/>
            <person name="Wegener G."/>
            <person name="Musat F."/>
        </authorList>
    </citation>
    <scope>NUCLEOTIDE SEQUENCE [LARGE SCALE GENOMIC DNA]</scope>
    <source>
        <strain evidence="7">BOX2</strain>
    </source>
</reference>
<accession>A0A1F2PAE0</accession>
<evidence type="ECO:0000256" key="4">
    <source>
        <dbReference type="ARBA" id="ARBA00022989"/>
    </source>
</evidence>
<evidence type="ECO:0000256" key="5">
    <source>
        <dbReference type="ARBA" id="ARBA00023136"/>
    </source>
</evidence>
<dbReference type="Pfam" id="PF01943">
    <property type="entry name" value="Polysacc_synt"/>
    <property type="match status" value="1"/>
</dbReference>
<feature type="transmembrane region" description="Helical" evidence="6">
    <location>
        <begin position="52"/>
        <end position="74"/>
    </location>
</feature>
<sequence>MPEEESYLNESLRKVAKGGGIVFAGTFIGLFLGYLSRMVIGRWLGTADYGLISLGFAGMSIALTLSMVGLPAGITRYVSYYKGKNDAGRIKGTIIGALQISLPLSLIFAFIFFIGAEWISTNFFNKPELAPVLKIFSMAIPFYVLTQNFLSTTIGLQHMQYSVYTEHIFQNIFKIIAIVILLLLGLVFQGQHGNGFLQLC</sequence>
<dbReference type="AlphaFoldDB" id="A0A1F2PAE0"/>
<comment type="caution">
    <text evidence="7">The sequence shown here is derived from an EMBL/GenBank/DDBJ whole genome shotgun (WGS) entry which is preliminary data.</text>
</comment>
<keyword evidence="4 6" id="KW-1133">Transmembrane helix</keyword>
<proteinExistence type="predicted"/>
<dbReference type="Proteomes" id="UP000186940">
    <property type="component" value="Unassembled WGS sequence"/>
</dbReference>
<feature type="transmembrane region" description="Helical" evidence="6">
    <location>
        <begin position="21"/>
        <end position="40"/>
    </location>
</feature>
<dbReference type="EMBL" id="LYOS01000002">
    <property type="protein sequence ID" value="OFV68277.1"/>
    <property type="molecule type" value="Genomic_DNA"/>
</dbReference>
<dbReference type="STRING" id="1838285.SCAL_000917"/>
<keyword evidence="2" id="KW-1003">Cell membrane</keyword>
<evidence type="ECO:0000256" key="1">
    <source>
        <dbReference type="ARBA" id="ARBA00004651"/>
    </source>
</evidence>
<dbReference type="PANTHER" id="PTHR30250">
    <property type="entry name" value="PST FAMILY PREDICTED COLANIC ACID TRANSPORTER"/>
    <property type="match status" value="1"/>
</dbReference>